<organism evidence="1 2">
    <name type="scientific">Aquariibacter lacus</name>
    <dbReference type="NCBI Taxonomy" id="2801332"/>
    <lineage>
        <taxon>Bacteria</taxon>
        <taxon>Pseudomonadati</taxon>
        <taxon>Pseudomonadota</taxon>
        <taxon>Betaproteobacteria</taxon>
        <taxon>Burkholderiales</taxon>
        <taxon>Sphaerotilaceae</taxon>
        <taxon>Aquariibacter</taxon>
    </lineage>
</organism>
<dbReference type="Proteomes" id="UP000643207">
    <property type="component" value="Unassembled WGS sequence"/>
</dbReference>
<dbReference type="EMBL" id="JAERRA010000001">
    <property type="protein sequence ID" value="MBL0719856.1"/>
    <property type="molecule type" value="Genomic_DNA"/>
</dbReference>
<dbReference type="GO" id="GO:0005524">
    <property type="term" value="F:ATP binding"/>
    <property type="evidence" value="ECO:0007669"/>
    <property type="project" value="UniProtKB-KW"/>
</dbReference>
<evidence type="ECO:0000313" key="2">
    <source>
        <dbReference type="Proteomes" id="UP000643207"/>
    </source>
</evidence>
<gene>
    <name evidence="1" type="ORF">JI742_08135</name>
</gene>
<dbReference type="AlphaFoldDB" id="A0A9X0XE43"/>
<comment type="caution">
    <text evidence="1">The sequence shown here is derived from an EMBL/GenBank/DDBJ whole genome shotgun (WGS) entry which is preliminary data.</text>
</comment>
<evidence type="ECO:0000313" key="1">
    <source>
        <dbReference type="EMBL" id="MBL0719856.1"/>
    </source>
</evidence>
<sequence>MAPIEGAHEGALMIDGYDSKSCNALQRPFYRPVEAALRWCNLTQHEGMILQSLGDDHIPKTGQFPQWPCLQANTEKILDAILHGEIPHGRDGKSVPAGEHVARPRLTVRHTDLREWMVKYHPGRKPAFLFDEIERSAHAAINADSFRALQADRDAARAELEQARKWGNTIVAERDALLGERDSLRAMVDKMAVPGERAEATYLTIIGALLELVRTPRSGRDSDAAVIRELIENYSDKPGISKTTLEAKFADARRRLHST</sequence>
<keyword evidence="2" id="KW-1185">Reference proteome</keyword>
<reference evidence="1 2" key="1">
    <citation type="submission" date="2021-01" db="EMBL/GenBank/DDBJ databases">
        <title>Piscinibacter sp. Jin2 Genome sequencing and assembly.</title>
        <authorList>
            <person name="Kim I."/>
        </authorList>
    </citation>
    <scope>NUCLEOTIDE SEQUENCE [LARGE SCALE GENOMIC DNA]</scope>
    <source>
        <strain evidence="1 2">Jin2</strain>
    </source>
</reference>
<name>A0A9X0XE43_9BURK</name>
<keyword evidence="1" id="KW-0067">ATP-binding</keyword>
<proteinExistence type="predicted"/>
<accession>A0A9X0XE43</accession>
<protein>
    <submittedName>
        <fullName evidence="1">ATP-binding protein</fullName>
    </submittedName>
</protein>
<keyword evidence="1" id="KW-0547">Nucleotide-binding</keyword>
<dbReference type="RefSeq" id="WP_201825422.1">
    <property type="nucleotide sequence ID" value="NZ_JAERRA010000001.1"/>
</dbReference>